<dbReference type="KEGG" id="fsc:FSU_3264"/>
<organism evidence="2 3">
    <name type="scientific">Fibrobacter succinogenes (strain ATCC 19169 / S85)</name>
    <dbReference type="NCBI Taxonomy" id="59374"/>
    <lineage>
        <taxon>Bacteria</taxon>
        <taxon>Pseudomonadati</taxon>
        <taxon>Fibrobacterota</taxon>
        <taxon>Fibrobacteria</taxon>
        <taxon>Fibrobacterales</taxon>
        <taxon>Fibrobacteraceae</taxon>
        <taxon>Fibrobacter</taxon>
    </lineage>
</organism>
<dbReference type="AlphaFoldDB" id="D9S928"/>
<dbReference type="Pfam" id="PF26395">
    <property type="entry name" value="E2-CBASS"/>
    <property type="match status" value="1"/>
</dbReference>
<gene>
    <name evidence="2" type="ordered locus">FSU_3264</name>
</gene>
<feature type="domain" description="Type II CBASS E2 protein" evidence="1">
    <location>
        <begin position="18"/>
        <end position="92"/>
    </location>
</feature>
<dbReference type="EMBL" id="CP002158">
    <property type="protein sequence ID" value="ADL24591.1"/>
    <property type="molecule type" value="Genomic_DNA"/>
</dbReference>
<dbReference type="HOGENOM" id="CLU_186040_0_0_0"/>
<protein>
    <submittedName>
        <fullName evidence="2">Conserved domain protein</fullName>
    </submittedName>
</protein>
<sequence>MGRRRTPIEQLRDLNGKYVVNPKPLELAEGATRLEHVYDNQKQRLCLYHPKKRPWDRSMLLSETVIPWAIEWLYFYEIWLCTGQWLGGGEHPVR</sequence>
<reference evidence="3" key="1">
    <citation type="submission" date="2010-08" db="EMBL/GenBank/DDBJ databases">
        <title>Complete sequence of Fibrobacter succinogenes subsp. succinogenes S85.</title>
        <authorList>
            <person name="Durkin A.S."/>
            <person name="Nelson K.E."/>
            <person name="Morrison M."/>
            <person name="Forsberg C.W."/>
            <person name="Wilson D.B."/>
            <person name="Russell J.B."/>
            <person name="Cann I.K.O."/>
            <person name="Mackie R.I."/>
            <person name="White B.A."/>
        </authorList>
    </citation>
    <scope>NUCLEOTIDE SEQUENCE [LARGE SCALE GENOMIC DNA]</scope>
    <source>
        <strain evidence="3">ATCC 19169 / S85</strain>
    </source>
</reference>
<dbReference type="InterPro" id="IPR058588">
    <property type="entry name" value="E2-CBASS"/>
</dbReference>
<dbReference type="STRING" id="59374.FSU_3264"/>
<evidence type="ECO:0000313" key="3">
    <source>
        <dbReference type="Proteomes" id="UP000000517"/>
    </source>
</evidence>
<dbReference type="Proteomes" id="UP000000517">
    <property type="component" value="Chromosome"/>
</dbReference>
<evidence type="ECO:0000313" key="2">
    <source>
        <dbReference type="EMBL" id="ADL24591.1"/>
    </source>
</evidence>
<name>D9S928_FIBSS</name>
<evidence type="ECO:0000259" key="1">
    <source>
        <dbReference type="Pfam" id="PF26395"/>
    </source>
</evidence>
<accession>D9S928</accession>
<proteinExistence type="predicted"/>